<dbReference type="EMBL" id="CH408029">
    <property type="protein sequence ID" value="EAQ92889.1"/>
    <property type="molecule type" value="Genomic_DNA"/>
</dbReference>
<evidence type="ECO:0000313" key="8">
    <source>
        <dbReference type="EMBL" id="EAQ92889.1"/>
    </source>
</evidence>
<dbReference type="PROSITE" id="PS51383">
    <property type="entry name" value="YJEF_C_3"/>
    <property type="match status" value="1"/>
</dbReference>
<dbReference type="OrthoDB" id="8110916at2759"/>
<evidence type="ECO:0000259" key="7">
    <source>
        <dbReference type="PROSITE" id="PS51383"/>
    </source>
</evidence>
<dbReference type="SMR" id="Q2HF80"/>
<keyword evidence="1" id="KW-0547">Nucleotide-binding</keyword>
<evidence type="ECO:0000256" key="4">
    <source>
        <dbReference type="ARBA" id="ARBA00023027"/>
    </source>
</evidence>
<evidence type="ECO:0000256" key="3">
    <source>
        <dbReference type="ARBA" id="ARBA00022857"/>
    </source>
</evidence>
<evidence type="ECO:0000256" key="2">
    <source>
        <dbReference type="ARBA" id="ARBA00022840"/>
    </source>
</evidence>
<organism evidence="8 9">
    <name type="scientific">Chaetomium globosum (strain ATCC 6205 / CBS 148.51 / DSM 1962 / NBRC 6347 / NRRL 1970)</name>
    <name type="common">Soil fungus</name>
    <dbReference type="NCBI Taxonomy" id="306901"/>
    <lineage>
        <taxon>Eukaryota</taxon>
        <taxon>Fungi</taxon>
        <taxon>Dikarya</taxon>
        <taxon>Ascomycota</taxon>
        <taxon>Pezizomycotina</taxon>
        <taxon>Sordariomycetes</taxon>
        <taxon>Sordariomycetidae</taxon>
        <taxon>Sordariales</taxon>
        <taxon>Chaetomiaceae</taxon>
        <taxon>Chaetomium</taxon>
    </lineage>
</organism>
<evidence type="ECO:0000256" key="6">
    <source>
        <dbReference type="ARBA" id="ARBA00047472"/>
    </source>
</evidence>
<evidence type="ECO:0000256" key="5">
    <source>
        <dbReference type="ARBA" id="ARBA00023239"/>
    </source>
</evidence>
<dbReference type="GO" id="GO:0005524">
    <property type="term" value="F:ATP binding"/>
    <property type="evidence" value="ECO:0007669"/>
    <property type="project" value="UniProtKB-KW"/>
</dbReference>
<dbReference type="VEuPathDB" id="FungiDB:CHGG_01124"/>
<dbReference type="Pfam" id="PF01256">
    <property type="entry name" value="Carb_kinase"/>
    <property type="match status" value="1"/>
</dbReference>
<keyword evidence="3" id="KW-0521">NADP</keyword>
<evidence type="ECO:0000256" key="1">
    <source>
        <dbReference type="ARBA" id="ARBA00022741"/>
    </source>
</evidence>
<keyword evidence="9" id="KW-1185">Reference proteome</keyword>
<name>Q2HF80_CHAGB</name>
<dbReference type="HOGENOM" id="CLU_2385943_0_0_1"/>
<feature type="domain" description="YjeF C-terminal" evidence="7">
    <location>
        <begin position="8"/>
        <end position="94"/>
    </location>
</feature>
<gene>
    <name evidence="8" type="ORF">CHGG_01124</name>
</gene>
<reference evidence="9" key="1">
    <citation type="journal article" date="2015" name="Genome Announc.">
        <title>Draft genome sequence of the cellulolytic fungus Chaetomium globosum.</title>
        <authorList>
            <person name="Cuomo C.A."/>
            <person name="Untereiner W.A."/>
            <person name="Ma L.-J."/>
            <person name="Grabherr M."/>
            <person name="Birren B.W."/>
        </authorList>
    </citation>
    <scope>NUCLEOTIDE SEQUENCE [LARGE SCALE GENOMIC DNA]</scope>
    <source>
        <strain evidence="9">ATCC 6205 / CBS 148.51 / DSM 1962 / NBRC 6347 / NRRL 1970</strain>
    </source>
</reference>
<dbReference type="eggNOG" id="KOG3974">
    <property type="taxonomic scope" value="Eukaryota"/>
</dbReference>
<comment type="catalytic activity">
    <reaction evidence="6">
        <text>(6S)-NADPHX + ATP = ADP + phosphate + NADPH + H(+)</text>
        <dbReference type="Rhea" id="RHEA:32231"/>
        <dbReference type="ChEBI" id="CHEBI:15378"/>
        <dbReference type="ChEBI" id="CHEBI:30616"/>
        <dbReference type="ChEBI" id="CHEBI:43474"/>
        <dbReference type="ChEBI" id="CHEBI:57783"/>
        <dbReference type="ChEBI" id="CHEBI:64076"/>
        <dbReference type="ChEBI" id="CHEBI:456216"/>
        <dbReference type="EC" id="4.2.1.93"/>
    </reaction>
</comment>
<accession>Q2HF80</accession>
<dbReference type="STRING" id="306901.Q2HF80"/>
<protein>
    <recommendedName>
        <fullName evidence="7">YjeF C-terminal domain-containing protein</fullName>
    </recommendedName>
</protein>
<dbReference type="GO" id="GO:0047453">
    <property type="term" value="F:ATP-dependent NAD(P)H-hydrate dehydratase activity"/>
    <property type="evidence" value="ECO:0007669"/>
    <property type="project" value="UniProtKB-EC"/>
</dbReference>
<dbReference type="InterPro" id="IPR029056">
    <property type="entry name" value="Ribokinase-like"/>
</dbReference>
<keyword evidence="4" id="KW-0520">NAD</keyword>
<dbReference type="InterPro" id="IPR000631">
    <property type="entry name" value="CARKD"/>
</dbReference>
<dbReference type="SUPFAM" id="SSF53613">
    <property type="entry name" value="Ribokinase-like"/>
    <property type="match status" value="1"/>
</dbReference>
<dbReference type="GeneID" id="4387634"/>
<keyword evidence="2" id="KW-0067">ATP-binding</keyword>
<dbReference type="InParanoid" id="Q2HF80"/>
<dbReference type="PANTHER" id="PTHR12592">
    <property type="entry name" value="ATP-DEPENDENT (S)-NAD(P)H-HYDRATE DEHYDRATASE FAMILY MEMBER"/>
    <property type="match status" value="1"/>
</dbReference>
<dbReference type="Gene3D" id="3.40.1190.20">
    <property type="match status" value="1"/>
</dbReference>
<evidence type="ECO:0000313" key="9">
    <source>
        <dbReference type="Proteomes" id="UP000001056"/>
    </source>
</evidence>
<dbReference type="PANTHER" id="PTHR12592:SF0">
    <property type="entry name" value="ATP-DEPENDENT (S)-NAD(P)H-HYDRATE DEHYDRATASE"/>
    <property type="match status" value="1"/>
</dbReference>
<dbReference type="Proteomes" id="UP000001056">
    <property type="component" value="Unassembled WGS sequence"/>
</dbReference>
<dbReference type="RefSeq" id="XP_001220345.1">
    <property type="nucleotide sequence ID" value="XM_001220344.1"/>
</dbReference>
<dbReference type="GO" id="GO:0110051">
    <property type="term" value="P:metabolite repair"/>
    <property type="evidence" value="ECO:0007669"/>
    <property type="project" value="TreeGrafter"/>
</dbReference>
<proteinExistence type="predicted"/>
<keyword evidence="5" id="KW-0456">Lyase</keyword>
<sequence length="94" mass="10238">MSPATKDIIARVRQMIPPMLEKFHKGQLGRVGVIGGSEDYTGAPYFSAMASARLGCDMVGRYSCTPISSPLVVLRHTESMPRRKRCDAVPGATR</sequence>
<dbReference type="AlphaFoldDB" id="Q2HF80"/>